<dbReference type="AlphaFoldDB" id="A0A3N0XCS3"/>
<reference evidence="3" key="1">
    <citation type="submission" date="2018-11" db="EMBL/GenBank/DDBJ databases">
        <title>Proposal to divide the Flavobacteriaceae and reorganize its genera based on Amino Acid Identity values calculated from whole genome sequences.</title>
        <authorList>
            <person name="Nicholson A.C."/>
            <person name="Gulvik C.A."/>
            <person name="Whitney A.M."/>
            <person name="Humrighouse B.W."/>
            <person name="Bell M."/>
            <person name="Holmes B."/>
            <person name="Steigerwalt A."/>
            <person name="Villarma A."/>
            <person name="Sheth M."/>
            <person name="Batra D."/>
            <person name="Pryor J."/>
            <person name="Bernardet J.-F."/>
            <person name="Hugo C."/>
            <person name="Kampfer P."/>
            <person name="Newman J."/>
            <person name="Mcquiston J.R."/>
        </authorList>
    </citation>
    <scope>NUCLEOTIDE SEQUENCE [LARGE SCALE GENOMIC DNA]</scope>
    <source>
        <strain evidence="3">DSM 22165</strain>
    </source>
</reference>
<reference evidence="3" key="2">
    <citation type="submission" date="2018-11" db="EMBL/GenBank/DDBJ databases">
        <title>Proposal to divide the Flavobacteriaceae and reorganize its genera based on Amino Acid Identity values calculated from whole genome sequences.</title>
        <authorList>
            <person name="Nicholson A.C."/>
            <person name="Gulvik C.A."/>
            <person name="Whitney A.M."/>
            <person name="Humrighouse B.W."/>
            <person name="Bell M."/>
            <person name="Holmes B."/>
            <person name="Steigerwalt A."/>
            <person name="Villarma A."/>
            <person name="Sheth M."/>
            <person name="Batra D."/>
            <person name="Pryor J."/>
            <person name="Bernardet J.-F."/>
            <person name="Hugo C."/>
            <person name="Kampfer P."/>
            <person name="Newman J."/>
            <person name="Mcquiston J."/>
        </authorList>
    </citation>
    <scope>NUCLEOTIDE SEQUENCE [LARGE SCALE GENOMIC DNA]</scope>
    <source>
        <strain evidence="3">DSM 22165</strain>
    </source>
</reference>
<keyword evidence="1" id="KW-0472">Membrane</keyword>
<keyword evidence="1" id="KW-0812">Transmembrane</keyword>
<proteinExistence type="predicted"/>
<organism evidence="2 3">
    <name type="scientific">Epilithonimonas hominis</name>
    <dbReference type="NCBI Taxonomy" id="420404"/>
    <lineage>
        <taxon>Bacteria</taxon>
        <taxon>Pseudomonadati</taxon>
        <taxon>Bacteroidota</taxon>
        <taxon>Flavobacteriia</taxon>
        <taxon>Flavobacteriales</taxon>
        <taxon>Weeksellaceae</taxon>
        <taxon>Chryseobacterium group</taxon>
        <taxon>Epilithonimonas</taxon>
    </lineage>
</organism>
<evidence type="ECO:0000313" key="2">
    <source>
        <dbReference type="EMBL" id="ROI14139.1"/>
    </source>
</evidence>
<evidence type="ECO:0000313" key="3">
    <source>
        <dbReference type="Proteomes" id="UP000267623"/>
    </source>
</evidence>
<protein>
    <submittedName>
        <fullName evidence="2">Uncharacterized protein</fullName>
    </submittedName>
</protein>
<gene>
    <name evidence="2" type="ORF">EGH73_05200</name>
</gene>
<dbReference type="Proteomes" id="UP000267623">
    <property type="component" value="Unassembled WGS sequence"/>
</dbReference>
<evidence type="ECO:0000256" key="1">
    <source>
        <dbReference type="SAM" id="Phobius"/>
    </source>
</evidence>
<dbReference type="EMBL" id="RJTU01000034">
    <property type="protein sequence ID" value="ROI14139.1"/>
    <property type="molecule type" value="Genomic_DNA"/>
</dbReference>
<name>A0A3N0XCS3_9FLAO</name>
<sequence length="80" mass="9199">MRKDTDFVLEILFFVSIGCKTSFIFLRKLPTLRSCVRAKAIVGALFIKTSEVFIKKRLAKDRPEVCEMMARAKRAPEMSN</sequence>
<comment type="caution">
    <text evidence="2">The sequence shown here is derived from an EMBL/GenBank/DDBJ whole genome shotgun (WGS) entry which is preliminary data.</text>
</comment>
<accession>A0A3N0XCS3</accession>
<feature type="transmembrane region" description="Helical" evidence="1">
    <location>
        <begin position="7"/>
        <end position="26"/>
    </location>
</feature>
<keyword evidence="1" id="KW-1133">Transmembrane helix</keyword>